<name>A0AAU8NM98_9BACL</name>
<keyword evidence="3" id="KW-0859">Xylose metabolism</keyword>
<feature type="domain" description="HTH marR-type" evidence="5">
    <location>
        <begin position="16"/>
        <end position="58"/>
    </location>
</feature>
<organism evidence="6">
    <name type="scientific">Paenibacillus sp. AN1007</name>
    <dbReference type="NCBI Taxonomy" id="3151385"/>
    <lineage>
        <taxon>Bacteria</taxon>
        <taxon>Bacillati</taxon>
        <taxon>Bacillota</taxon>
        <taxon>Bacilli</taxon>
        <taxon>Bacillales</taxon>
        <taxon>Paenibacillaceae</taxon>
        <taxon>Paenibacillus</taxon>
    </lineage>
</organism>
<dbReference type="SUPFAM" id="SSF46785">
    <property type="entry name" value="Winged helix' DNA-binding domain"/>
    <property type="match status" value="1"/>
</dbReference>
<proteinExistence type="inferred from homology"/>
<feature type="region of interest" description="Disordered" evidence="4">
    <location>
        <begin position="113"/>
        <end position="144"/>
    </location>
</feature>
<evidence type="ECO:0000256" key="2">
    <source>
        <dbReference type="ARBA" id="ARBA00006479"/>
    </source>
</evidence>
<dbReference type="SUPFAM" id="SSF53067">
    <property type="entry name" value="Actin-like ATPase domain"/>
    <property type="match status" value="1"/>
</dbReference>
<dbReference type="AlphaFoldDB" id="A0AAU8NM98"/>
<dbReference type="InterPro" id="IPR036390">
    <property type="entry name" value="WH_DNA-bd_sf"/>
</dbReference>
<dbReference type="Gene3D" id="3.30.420.40">
    <property type="match status" value="2"/>
</dbReference>
<evidence type="ECO:0000313" key="6">
    <source>
        <dbReference type="EMBL" id="XCP97619.1"/>
    </source>
</evidence>
<dbReference type="InterPro" id="IPR000600">
    <property type="entry name" value="ROK"/>
</dbReference>
<dbReference type="GO" id="GO:0003700">
    <property type="term" value="F:DNA-binding transcription factor activity"/>
    <property type="evidence" value="ECO:0007669"/>
    <property type="project" value="InterPro"/>
</dbReference>
<dbReference type="Pfam" id="PF12802">
    <property type="entry name" value="MarR_2"/>
    <property type="match status" value="1"/>
</dbReference>
<dbReference type="InterPro" id="IPR043129">
    <property type="entry name" value="ATPase_NBD"/>
</dbReference>
<dbReference type="EMBL" id="CP159992">
    <property type="protein sequence ID" value="XCP97619.1"/>
    <property type="molecule type" value="Genomic_DNA"/>
</dbReference>
<dbReference type="GO" id="GO:0042732">
    <property type="term" value="P:D-xylose metabolic process"/>
    <property type="evidence" value="ECO:0007669"/>
    <property type="project" value="UniProtKB-KW"/>
</dbReference>
<evidence type="ECO:0000256" key="4">
    <source>
        <dbReference type="SAM" id="MobiDB-lite"/>
    </source>
</evidence>
<feature type="compositionally biased region" description="Basic and acidic residues" evidence="4">
    <location>
        <begin position="113"/>
        <end position="131"/>
    </location>
</feature>
<sequence length="459" mass="49419">MAGTPQYIRNLNENLIMDALITQGSMSRADISRQTGLSKPTVSSAVEHLIERNLVKETGRADNAQGRKATLIQFNEKAYYVCGVDIGATRIRIALSDLSGQITAYAVYPPIVPEKKEEPESESERELESKSKRYPSPEPGLNQFNGEAAAEEMYQTSESSQTCEKSVLHLLYSYVGQLLQENDLQWGDLRCIGFGIPGVVLPGSGQISRIVDPLAGLEQSFSRDALAQAFPCDVILDNDVNLAALGEYRSGAATDSPLFVFFSIGAGTGAGIMVRGQLLHGLSGLTGEVAEMLLEDGRRLEDVLSAEGLMHLAKHYGLETFVRSDIENSSAAGFETPDNLDTSDTSDTLLTPEVIFEAARSGEVQAVEVMKQYSRTIASALRQISTVLAPELIVLGGGIGGNGDVLLPLLRQMAGEQFPVQPKLICSALGERAVVTGAVQVALQQTLQNLQQEALVESR</sequence>
<dbReference type="Gene3D" id="1.10.10.10">
    <property type="entry name" value="Winged helix-like DNA-binding domain superfamily/Winged helix DNA-binding domain"/>
    <property type="match status" value="1"/>
</dbReference>
<evidence type="ECO:0000259" key="5">
    <source>
        <dbReference type="Pfam" id="PF12802"/>
    </source>
</evidence>
<dbReference type="RefSeq" id="WP_366296283.1">
    <property type="nucleotide sequence ID" value="NZ_CP159992.1"/>
</dbReference>
<keyword evidence="3" id="KW-0119">Carbohydrate metabolism</keyword>
<accession>A0AAU8NM98</accession>
<comment type="function">
    <text evidence="1">Transcriptional repressor of xylose-utilizing enzymes.</text>
</comment>
<gene>
    <name evidence="6" type="ORF">ABXS70_13355</name>
</gene>
<reference evidence="6" key="1">
    <citation type="submission" date="2024-05" db="EMBL/GenBank/DDBJ databases">
        <title>Draft genome assemblies of 36 bacteria isolated from hibernating arctic ground squirrels.</title>
        <authorList>
            <person name="McKee H."/>
            <person name="Mullen L."/>
            <person name="Drown D.M."/>
            <person name="Duddleston K.N."/>
        </authorList>
    </citation>
    <scope>NUCLEOTIDE SEQUENCE</scope>
    <source>
        <strain evidence="6">AN1007</strain>
    </source>
</reference>
<dbReference type="PANTHER" id="PTHR18964:SF149">
    <property type="entry name" value="BIFUNCTIONAL UDP-N-ACETYLGLUCOSAMINE 2-EPIMERASE_N-ACETYLMANNOSAMINE KINASE"/>
    <property type="match status" value="1"/>
</dbReference>
<dbReference type="Pfam" id="PF00480">
    <property type="entry name" value="ROK"/>
    <property type="match status" value="1"/>
</dbReference>
<evidence type="ECO:0000256" key="3">
    <source>
        <dbReference type="ARBA" id="ARBA00022629"/>
    </source>
</evidence>
<protein>
    <submittedName>
        <fullName evidence="6">ROK family transcriptional regulator</fullName>
    </submittedName>
</protein>
<dbReference type="InterPro" id="IPR036388">
    <property type="entry name" value="WH-like_DNA-bd_sf"/>
</dbReference>
<dbReference type="PANTHER" id="PTHR18964">
    <property type="entry name" value="ROK (REPRESSOR, ORF, KINASE) FAMILY"/>
    <property type="match status" value="1"/>
</dbReference>
<comment type="similarity">
    <text evidence="2">Belongs to the ROK (NagC/XylR) family.</text>
</comment>
<dbReference type="InterPro" id="IPR000835">
    <property type="entry name" value="HTH_MarR-typ"/>
</dbReference>
<evidence type="ECO:0000256" key="1">
    <source>
        <dbReference type="ARBA" id="ARBA00002486"/>
    </source>
</evidence>